<protein>
    <submittedName>
        <fullName evidence="4">PDZ/DHR/GLGF domain protein</fullName>
    </submittedName>
</protein>
<reference evidence="4" key="1">
    <citation type="submission" date="2011-08" db="EMBL/GenBank/DDBJ databases">
        <title>Complete sequence of chromosome of Streptomyces violaceusniger Tu 4113.</title>
        <authorList>
            <consortium name="US DOE Joint Genome Institute"/>
            <person name="Lucas S."/>
            <person name="Han J."/>
            <person name="Lapidus A."/>
            <person name="Cheng J.-F."/>
            <person name="Goodwin L."/>
            <person name="Pitluck S."/>
            <person name="Peters L."/>
            <person name="Ivanova N."/>
            <person name="Daligault H."/>
            <person name="Detter J.C."/>
            <person name="Han C."/>
            <person name="Tapia R."/>
            <person name="Land M."/>
            <person name="Hauser L."/>
            <person name="Kyrpides N."/>
            <person name="Ivanova N."/>
            <person name="Pagani I."/>
            <person name="Hagen A."/>
            <person name="Katz L."/>
            <person name="Fiedler H.-P."/>
            <person name="Keasling J."/>
            <person name="Fortman J."/>
            <person name="Woyke T."/>
        </authorList>
    </citation>
    <scope>NUCLEOTIDE SEQUENCE [LARGE SCALE GENOMIC DNA]</scope>
    <source>
        <strain evidence="4">Tu 4113</strain>
    </source>
</reference>
<evidence type="ECO:0000256" key="2">
    <source>
        <dbReference type="SAM" id="SignalP"/>
    </source>
</evidence>
<accession>G2P7X8</accession>
<dbReference type="InterPro" id="IPR036034">
    <property type="entry name" value="PDZ_sf"/>
</dbReference>
<dbReference type="RefSeq" id="WP_014059124.1">
    <property type="nucleotide sequence ID" value="NC_015957.1"/>
</dbReference>
<dbReference type="SMART" id="SM00228">
    <property type="entry name" value="PDZ"/>
    <property type="match status" value="1"/>
</dbReference>
<gene>
    <name evidence="4" type="ORF">Strvi_6153</name>
</gene>
<dbReference type="Gene3D" id="2.30.42.10">
    <property type="match status" value="1"/>
</dbReference>
<evidence type="ECO:0000256" key="1">
    <source>
        <dbReference type="SAM" id="MobiDB-lite"/>
    </source>
</evidence>
<keyword evidence="5" id="KW-1185">Reference proteome</keyword>
<dbReference type="eggNOG" id="ENOG5032JU4">
    <property type="taxonomic scope" value="Bacteria"/>
</dbReference>
<feature type="region of interest" description="Disordered" evidence="1">
    <location>
        <begin position="38"/>
        <end position="78"/>
    </location>
</feature>
<dbReference type="KEGG" id="svl:Strvi_6153"/>
<keyword evidence="2" id="KW-0732">Signal</keyword>
<evidence type="ECO:0000313" key="4">
    <source>
        <dbReference type="EMBL" id="AEM85639.1"/>
    </source>
</evidence>
<sequence>MIRKFARVCSVLALGTAMLAGAVAPAVASAASASASEQRQVRSLPPQQNVPSLDAGGPAGTVAYPPDGQRHFGPGSISVQAPPHTRITGLDLACTGMACPVSIAADGKSATAQLTGSVWDFIRPFIVNVVADIDAPLAGGTFSGTFTLDGVTQPLTVNITPGIQGIIAANLRNTSPAGGGVRVLGVDPGSNTDAAGLLPGDVIVEVAGTLTPTVNDLDTVLSGKRSGATYPVTVRRGGALVTLQIPLDPEP</sequence>
<feature type="domain" description="PDZ" evidence="3">
    <location>
        <begin position="153"/>
        <end position="238"/>
    </location>
</feature>
<dbReference type="Proteomes" id="UP000008703">
    <property type="component" value="Chromosome"/>
</dbReference>
<dbReference type="InterPro" id="IPR001478">
    <property type="entry name" value="PDZ"/>
</dbReference>
<feature type="signal peptide" evidence="2">
    <location>
        <begin position="1"/>
        <end position="28"/>
    </location>
</feature>
<evidence type="ECO:0000259" key="3">
    <source>
        <dbReference type="SMART" id="SM00228"/>
    </source>
</evidence>
<dbReference type="HOGENOM" id="CLU_1106646_0_0_11"/>
<dbReference type="EMBL" id="CP002994">
    <property type="protein sequence ID" value="AEM85639.1"/>
    <property type="molecule type" value="Genomic_DNA"/>
</dbReference>
<dbReference type="SUPFAM" id="SSF50156">
    <property type="entry name" value="PDZ domain-like"/>
    <property type="match status" value="1"/>
</dbReference>
<dbReference type="AlphaFoldDB" id="G2P7X8"/>
<organism evidence="4 5">
    <name type="scientific">Streptomyces violaceusniger (strain Tu 4113)</name>
    <dbReference type="NCBI Taxonomy" id="653045"/>
    <lineage>
        <taxon>Bacteria</taxon>
        <taxon>Bacillati</taxon>
        <taxon>Actinomycetota</taxon>
        <taxon>Actinomycetes</taxon>
        <taxon>Kitasatosporales</taxon>
        <taxon>Streptomycetaceae</taxon>
        <taxon>Streptomyces</taxon>
        <taxon>Streptomyces violaceusniger group</taxon>
    </lineage>
</organism>
<proteinExistence type="predicted"/>
<dbReference type="Pfam" id="PF13180">
    <property type="entry name" value="PDZ_2"/>
    <property type="match status" value="1"/>
</dbReference>
<feature type="chain" id="PRO_5038440518" evidence="2">
    <location>
        <begin position="29"/>
        <end position="251"/>
    </location>
</feature>
<name>G2P7X8_STRV4</name>
<evidence type="ECO:0000313" key="5">
    <source>
        <dbReference type="Proteomes" id="UP000008703"/>
    </source>
</evidence>